<dbReference type="AlphaFoldDB" id="A0A1J1I0E2"/>
<proteinExistence type="predicted"/>
<accession>A0A1J1I0E2</accession>
<dbReference type="EMBL" id="CVRI01000021">
    <property type="protein sequence ID" value="CRK91857.1"/>
    <property type="molecule type" value="Genomic_DNA"/>
</dbReference>
<reference evidence="1 2" key="1">
    <citation type="submission" date="2015-04" db="EMBL/GenBank/DDBJ databases">
        <authorList>
            <person name="Syromyatnikov M.Y."/>
            <person name="Popov V.N."/>
        </authorList>
    </citation>
    <scope>NUCLEOTIDE SEQUENCE [LARGE SCALE GENOMIC DNA]</scope>
</reference>
<protein>
    <submittedName>
        <fullName evidence="1">CLUMA_CG005478, isoform A</fullName>
    </submittedName>
</protein>
<organism evidence="1 2">
    <name type="scientific">Clunio marinus</name>
    <dbReference type="NCBI Taxonomy" id="568069"/>
    <lineage>
        <taxon>Eukaryota</taxon>
        <taxon>Metazoa</taxon>
        <taxon>Ecdysozoa</taxon>
        <taxon>Arthropoda</taxon>
        <taxon>Hexapoda</taxon>
        <taxon>Insecta</taxon>
        <taxon>Pterygota</taxon>
        <taxon>Neoptera</taxon>
        <taxon>Endopterygota</taxon>
        <taxon>Diptera</taxon>
        <taxon>Nematocera</taxon>
        <taxon>Chironomoidea</taxon>
        <taxon>Chironomidae</taxon>
        <taxon>Clunio</taxon>
    </lineage>
</organism>
<evidence type="ECO:0000313" key="2">
    <source>
        <dbReference type="Proteomes" id="UP000183832"/>
    </source>
</evidence>
<gene>
    <name evidence="1" type="ORF">CLUMA_CG005478</name>
</gene>
<evidence type="ECO:0000313" key="1">
    <source>
        <dbReference type="EMBL" id="CRK91857.1"/>
    </source>
</evidence>
<name>A0A1J1I0E2_9DIPT</name>
<dbReference type="Proteomes" id="UP000183832">
    <property type="component" value="Unassembled WGS sequence"/>
</dbReference>
<keyword evidence="2" id="KW-1185">Reference proteome</keyword>
<sequence length="76" mass="8741">MISAMRSLIKMLSYTSESASDTIILSTIVQDVCWLKNSFRHLGTRMRQTCINILISTSQIYHFVTLREILSSNMIQ</sequence>